<feature type="domain" description="Nitroreductase" evidence="1">
    <location>
        <begin position="15"/>
        <end position="77"/>
    </location>
</feature>
<dbReference type="Proteomes" id="UP000785783">
    <property type="component" value="Unassembled WGS sequence"/>
</dbReference>
<dbReference type="PANTHER" id="PTHR43543">
    <property type="entry name" value="MALONIC SEMIALDEHYDE REDUCTASE RUTE-RELATED"/>
    <property type="match status" value="1"/>
</dbReference>
<organism evidence="2 3">
    <name type="scientific">PS1 clade bacterium</name>
    <dbReference type="NCBI Taxonomy" id="2175152"/>
    <lineage>
        <taxon>Bacteria</taxon>
        <taxon>Pseudomonadati</taxon>
        <taxon>Pseudomonadota</taxon>
        <taxon>Alphaproteobacteria</taxon>
        <taxon>PS1 clade</taxon>
    </lineage>
</organism>
<protein>
    <submittedName>
        <fullName evidence="2">Nitroreductase family protein</fullName>
    </submittedName>
</protein>
<evidence type="ECO:0000259" key="1">
    <source>
        <dbReference type="Pfam" id="PF00881"/>
    </source>
</evidence>
<dbReference type="Pfam" id="PF00881">
    <property type="entry name" value="Nitroreductase"/>
    <property type="match status" value="1"/>
</dbReference>
<dbReference type="EMBL" id="JADHOK010000030">
    <property type="protein sequence ID" value="MBL6761716.1"/>
    <property type="molecule type" value="Genomic_DNA"/>
</dbReference>
<dbReference type="InterPro" id="IPR050461">
    <property type="entry name" value="Nitroreductase_HadB/RutE"/>
</dbReference>
<dbReference type="InterPro" id="IPR029479">
    <property type="entry name" value="Nitroreductase"/>
</dbReference>
<dbReference type="AlphaFoldDB" id="A0A937HFA1"/>
<dbReference type="InterPro" id="IPR000415">
    <property type="entry name" value="Nitroreductase-like"/>
</dbReference>
<sequence length="80" mass="8895">MLDQAALDLLFNEARSHNDFDPTPVPEEKLHALYDLMKMGPTSANCCPARLVFVTSQDAKARLLPFIMESNIEKVAHAPV</sequence>
<dbReference type="SUPFAM" id="SSF55469">
    <property type="entry name" value="FMN-dependent nitroreductase-like"/>
    <property type="match status" value="1"/>
</dbReference>
<dbReference type="PANTHER" id="PTHR43543:SF1">
    <property type="entry name" value="MALONIC SEMIALDEHYDE REDUCTASE RUTE-RELATED"/>
    <property type="match status" value="1"/>
</dbReference>
<evidence type="ECO:0000313" key="3">
    <source>
        <dbReference type="Proteomes" id="UP000785783"/>
    </source>
</evidence>
<name>A0A937HFA1_9PROT</name>
<comment type="caution">
    <text evidence="2">The sequence shown here is derived from an EMBL/GenBank/DDBJ whole genome shotgun (WGS) entry which is preliminary data.</text>
</comment>
<proteinExistence type="predicted"/>
<feature type="non-terminal residue" evidence="2">
    <location>
        <position position="80"/>
    </location>
</feature>
<reference evidence="2" key="1">
    <citation type="submission" date="2020-10" db="EMBL/GenBank/DDBJ databases">
        <title>Microbiome of the Black Sea water column analyzed by genome centric metagenomics.</title>
        <authorList>
            <person name="Cabello-Yeves P.J."/>
            <person name="Callieri C."/>
            <person name="Picazo A."/>
            <person name="Mehrshad M."/>
            <person name="Haro-Moreno J.M."/>
            <person name="Roda-Garcia J."/>
            <person name="Dzembekova N."/>
            <person name="Slabakova V."/>
            <person name="Slabakova N."/>
            <person name="Moncheva S."/>
            <person name="Rodriguez-Valera F."/>
        </authorList>
    </citation>
    <scope>NUCLEOTIDE SEQUENCE</scope>
    <source>
        <strain evidence="2">BS307-5m-G5</strain>
    </source>
</reference>
<dbReference type="Gene3D" id="3.40.109.10">
    <property type="entry name" value="NADH Oxidase"/>
    <property type="match status" value="1"/>
</dbReference>
<evidence type="ECO:0000313" key="2">
    <source>
        <dbReference type="EMBL" id="MBL6761716.1"/>
    </source>
</evidence>
<dbReference type="GO" id="GO:0016491">
    <property type="term" value="F:oxidoreductase activity"/>
    <property type="evidence" value="ECO:0007669"/>
    <property type="project" value="InterPro"/>
</dbReference>
<accession>A0A937HFA1</accession>
<gene>
    <name evidence="2" type="ORF">ISQ19_03360</name>
</gene>